<reference evidence="3 4" key="1">
    <citation type="submission" date="2016-10" db="EMBL/GenBank/DDBJ databases">
        <authorList>
            <person name="de Groot N.N."/>
        </authorList>
    </citation>
    <scope>NUCLEOTIDE SEQUENCE [LARGE SCALE GENOMIC DNA]</scope>
    <source>
        <strain evidence="3 4">DSM 43019</strain>
    </source>
</reference>
<gene>
    <name evidence="3" type="ORF">SAMN05421541_105546</name>
</gene>
<dbReference type="AlphaFoldDB" id="A0A1I2FPR3"/>
<keyword evidence="4" id="KW-1185">Reference proteome</keyword>
<feature type="compositionally biased region" description="Gly residues" evidence="1">
    <location>
        <begin position="134"/>
        <end position="161"/>
    </location>
</feature>
<feature type="compositionally biased region" description="Low complexity" evidence="1">
    <location>
        <begin position="188"/>
        <end position="203"/>
    </location>
</feature>
<dbReference type="EMBL" id="FONV01000005">
    <property type="protein sequence ID" value="SFF06747.1"/>
    <property type="molecule type" value="Genomic_DNA"/>
</dbReference>
<proteinExistence type="predicted"/>
<feature type="region of interest" description="Disordered" evidence="1">
    <location>
        <begin position="129"/>
        <end position="203"/>
    </location>
</feature>
<feature type="compositionally biased region" description="Polar residues" evidence="1">
    <location>
        <begin position="170"/>
        <end position="187"/>
    </location>
</feature>
<dbReference type="RefSeq" id="WP_143133757.1">
    <property type="nucleotide sequence ID" value="NZ_BOMT01000038.1"/>
</dbReference>
<organism evidence="3 4">
    <name type="scientific">Actinoplanes philippinensis</name>
    <dbReference type="NCBI Taxonomy" id="35752"/>
    <lineage>
        <taxon>Bacteria</taxon>
        <taxon>Bacillati</taxon>
        <taxon>Actinomycetota</taxon>
        <taxon>Actinomycetes</taxon>
        <taxon>Micromonosporales</taxon>
        <taxon>Micromonosporaceae</taxon>
        <taxon>Actinoplanes</taxon>
    </lineage>
</organism>
<keyword evidence="2" id="KW-0472">Membrane</keyword>
<feature type="compositionally biased region" description="Basic and acidic residues" evidence="1">
    <location>
        <begin position="42"/>
        <end position="63"/>
    </location>
</feature>
<feature type="transmembrane region" description="Helical" evidence="2">
    <location>
        <begin position="96"/>
        <end position="120"/>
    </location>
</feature>
<name>A0A1I2FPR3_9ACTN</name>
<dbReference type="STRING" id="35752.SAMN05421541_105546"/>
<feature type="region of interest" description="Disordered" evidence="1">
    <location>
        <begin position="1"/>
        <end position="25"/>
    </location>
</feature>
<evidence type="ECO:0000256" key="1">
    <source>
        <dbReference type="SAM" id="MobiDB-lite"/>
    </source>
</evidence>
<evidence type="ECO:0000313" key="3">
    <source>
        <dbReference type="EMBL" id="SFF06747.1"/>
    </source>
</evidence>
<keyword evidence="2" id="KW-0812">Transmembrane</keyword>
<evidence type="ECO:0000256" key="2">
    <source>
        <dbReference type="SAM" id="Phobius"/>
    </source>
</evidence>
<feature type="region of interest" description="Disordered" evidence="1">
    <location>
        <begin position="37"/>
        <end position="91"/>
    </location>
</feature>
<accession>A0A1I2FPR3</accession>
<evidence type="ECO:0000313" key="4">
    <source>
        <dbReference type="Proteomes" id="UP000199645"/>
    </source>
</evidence>
<sequence length="203" mass="19621">MTVNDRLTTAVPRDPWAAHADEPPTTATEIIAVPRQITAEEESAKAEPVDDAEKAAEADKVETPDATGIPGGPLPPAPPAASWQIPAGKPKRSPKVVLLAAVLVTAIASSGITAGIMTAIGGDAAPAATTQNGSTGGQGGPGGGFGGGPGGGMRGGGGMPGGAQQDSGGQPDSGTTQQDPGTAQPDSGATQQDATTQQGTTGT</sequence>
<dbReference type="Proteomes" id="UP000199645">
    <property type="component" value="Unassembled WGS sequence"/>
</dbReference>
<protein>
    <submittedName>
        <fullName evidence="3">Uncharacterized protein</fullName>
    </submittedName>
</protein>
<keyword evidence="2" id="KW-1133">Transmembrane helix</keyword>